<evidence type="ECO:0000313" key="2">
    <source>
        <dbReference type="EMBL" id="KIY65709.1"/>
    </source>
</evidence>
<dbReference type="AlphaFoldDB" id="A0A0D7B6B6"/>
<evidence type="ECO:0000313" key="3">
    <source>
        <dbReference type="Proteomes" id="UP000054007"/>
    </source>
</evidence>
<proteinExistence type="predicted"/>
<reference evidence="2 3" key="1">
    <citation type="journal article" date="2015" name="Fungal Genet. Biol.">
        <title>Evolution of novel wood decay mechanisms in Agaricales revealed by the genome sequences of Fistulina hepatica and Cylindrobasidium torrendii.</title>
        <authorList>
            <person name="Floudas D."/>
            <person name="Held B.W."/>
            <person name="Riley R."/>
            <person name="Nagy L.G."/>
            <person name="Koehler G."/>
            <person name="Ransdell A.S."/>
            <person name="Younus H."/>
            <person name="Chow J."/>
            <person name="Chiniquy J."/>
            <person name="Lipzen A."/>
            <person name="Tritt A."/>
            <person name="Sun H."/>
            <person name="Haridas S."/>
            <person name="LaButti K."/>
            <person name="Ohm R.A."/>
            <person name="Kues U."/>
            <person name="Blanchette R.A."/>
            <person name="Grigoriev I.V."/>
            <person name="Minto R.E."/>
            <person name="Hibbett D.S."/>
        </authorList>
    </citation>
    <scope>NUCLEOTIDE SEQUENCE [LARGE SCALE GENOMIC DNA]</scope>
    <source>
        <strain evidence="2 3">FP15055 ss-10</strain>
    </source>
</reference>
<keyword evidence="3" id="KW-1185">Reference proteome</keyword>
<evidence type="ECO:0000256" key="1">
    <source>
        <dbReference type="SAM" id="MobiDB-lite"/>
    </source>
</evidence>
<sequence>MYFGTVTGAPDAQMSDNSYVSVPKNCVLAERRADPRDLEHPRGVLSFSSIVPHPSLTRWSKSANDAGSVDAHTPGSSRWPGFLKSERSNKRRRSRLIEAFSISKNPKSLSKELHTRAATHDPARPPSYGPEHSEALAVLEKAHFTLKISEKGRTDKITADLKELRVEFSSSRIGNGIRDHSWLSTVYLLLQITYRSPKCLHWHNDPFALLEYPVEVSGQSNLLHASAYSVEYRQNFLEDEYFVR</sequence>
<accession>A0A0D7B6B6</accession>
<organism evidence="2 3">
    <name type="scientific">Cylindrobasidium torrendii FP15055 ss-10</name>
    <dbReference type="NCBI Taxonomy" id="1314674"/>
    <lineage>
        <taxon>Eukaryota</taxon>
        <taxon>Fungi</taxon>
        <taxon>Dikarya</taxon>
        <taxon>Basidiomycota</taxon>
        <taxon>Agaricomycotina</taxon>
        <taxon>Agaricomycetes</taxon>
        <taxon>Agaricomycetidae</taxon>
        <taxon>Agaricales</taxon>
        <taxon>Marasmiineae</taxon>
        <taxon>Physalacriaceae</taxon>
        <taxon>Cylindrobasidium</taxon>
    </lineage>
</organism>
<dbReference type="Proteomes" id="UP000054007">
    <property type="component" value="Unassembled WGS sequence"/>
</dbReference>
<feature type="region of interest" description="Disordered" evidence="1">
    <location>
        <begin position="107"/>
        <end position="131"/>
    </location>
</feature>
<name>A0A0D7B6B6_9AGAR</name>
<gene>
    <name evidence="2" type="ORF">CYLTODRAFT_412414</name>
</gene>
<feature type="compositionally biased region" description="Basic and acidic residues" evidence="1">
    <location>
        <begin position="109"/>
        <end position="123"/>
    </location>
</feature>
<protein>
    <submittedName>
        <fullName evidence="2">Uncharacterized protein</fullName>
    </submittedName>
</protein>
<feature type="region of interest" description="Disordered" evidence="1">
    <location>
        <begin position="61"/>
        <end position="87"/>
    </location>
</feature>
<dbReference type="EMBL" id="KN880580">
    <property type="protein sequence ID" value="KIY65709.1"/>
    <property type="molecule type" value="Genomic_DNA"/>
</dbReference>